<feature type="compositionally biased region" description="Basic and acidic residues" evidence="1">
    <location>
        <begin position="302"/>
        <end position="335"/>
    </location>
</feature>
<evidence type="ECO:0000313" key="2">
    <source>
        <dbReference type="EMBL" id="VYU25452.1"/>
    </source>
</evidence>
<dbReference type="RefSeq" id="WP_002480020.1">
    <property type="nucleotide sequence ID" value="NZ_CACRUO010000037.1"/>
</dbReference>
<reference evidence="2" key="1">
    <citation type="submission" date="2019-11" db="EMBL/GenBank/DDBJ databases">
        <authorList>
            <person name="Feng L."/>
        </authorList>
    </citation>
    <scope>NUCLEOTIDE SEQUENCE</scope>
    <source>
        <strain evidence="2">SsimulansLFYP27</strain>
    </source>
</reference>
<protein>
    <submittedName>
        <fullName evidence="2">Uncharacterized protein</fullName>
    </submittedName>
</protein>
<feature type="region of interest" description="Disordered" evidence="1">
    <location>
        <begin position="267"/>
        <end position="370"/>
    </location>
</feature>
<gene>
    <name evidence="2" type="ORF">SSLFYP27_01787</name>
</gene>
<proteinExistence type="predicted"/>
<feature type="compositionally biased region" description="Basic and acidic residues" evidence="1">
    <location>
        <begin position="270"/>
        <end position="295"/>
    </location>
</feature>
<name>A0A6N3DAJ4_STASI</name>
<evidence type="ECO:0000256" key="1">
    <source>
        <dbReference type="SAM" id="MobiDB-lite"/>
    </source>
</evidence>
<feature type="compositionally biased region" description="Basic and acidic residues" evidence="1">
    <location>
        <begin position="344"/>
        <end position="354"/>
    </location>
</feature>
<dbReference type="AlphaFoldDB" id="A0A6N3DAJ4"/>
<sequence>MKINIADALTKRLGKLEGNFKHYADDMAYLTLVSGIDKSLKDLLGIQVLRQAQSETVAREMSRLDLAILDQNEMTDMVKLRTVYVHDFEPSASGQAGHAVSTIQRDFTEHLKKMTNPPKSWVYNVSDQTKFHYAAVYIDVKTKKDFELPETKSAFLKQYPELKDADLIYKSIQNHQQERDHSIEEIVEEPIQTNVIEPALTEHTDLQSRQSDVQAIYKGEYKDFQVTVYLQVLELGYHLDEEQNEELETTLTTDDKGEVIAVGELEEEFTAVKEEPTKADKASSENESSGDDKSAPESSEEKEEKQEDKEKVESKDKKDKDKKGKGKKDDKDNKDKKSKKKGKKKDDKKEDSKDKKKKDKKKKDKKKKKK</sequence>
<dbReference type="EMBL" id="CACRUO010000037">
    <property type="protein sequence ID" value="VYU25452.1"/>
    <property type="molecule type" value="Genomic_DNA"/>
</dbReference>
<organism evidence="2">
    <name type="scientific">Staphylococcus simulans</name>
    <dbReference type="NCBI Taxonomy" id="1286"/>
    <lineage>
        <taxon>Bacteria</taxon>
        <taxon>Bacillati</taxon>
        <taxon>Bacillota</taxon>
        <taxon>Bacilli</taxon>
        <taxon>Bacillales</taxon>
        <taxon>Staphylococcaceae</taxon>
        <taxon>Staphylococcus</taxon>
    </lineage>
</organism>
<accession>A0A6N3DAJ4</accession>
<feature type="compositionally biased region" description="Basic residues" evidence="1">
    <location>
        <begin position="355"/>
        <end position="370"/>
    </location>
</feature>